<organism evidence="2 3">
    <name type="scientific">Halomonas elongata</name>
    <dbReference type="NCBI Taxonomy" id="2746"/>
    <lineage>
        <taxon>Bacteria</taxon>
        <taxon>Pseudomonadati</taxon>
        <taxon>Pseudomonadota</taxon>
        <taxon>Gammaproteobacteria</taxon>
        <taxon>Oceanospirillales</taxon>
        <taxon>Halomonadaceae</taxon>
        <taxon>Halomonas</taxon>
    </lineage>
</organism>
<dbReference type="AlphaFoldDB" id="A0A1B8P3F3"/>
<evidence type="ECO:0000313" key="2">
    <source>
        <dbReference type="EMBL" id="OBX36750.1"/>
    </source>
</evidence>
<dbReference type="Proteomes" id="UP000092504">
    <property type="component" value="Unassembled WGS sequence"/>
</dbReference>
<name>A0A1B8P3F3_HALEL</name>
<protein>
    <submittedName>
        <fullName evidence="2">FRG domain protein</fullName>
    </submittedName>
</protein>
<dbReference type="PATRIC" id="fig|2746.7.peg.1130"/>
<feature type="domain" description="FRG" evidence="1">
    <location>
        <begin position="23"/>
        <end position="118"/>
    </location>
</feature>
<dbReference type="InterPro" id="IPR014966">
    <property type="entry name" value="FRG-dom"/>
</dbReference>
<accession>A0A1B8P3F3</accession>
<dbReference type="SMART" id="SM00901">
    <property type="entry name" value="FRG"/>
    <property type="match status" value="1"/>
</dbReference>
<sequence>MIEKEIRSVQDLLVELEVDNDGYAGSIWYRGQSNKEWPLLPGYLRLEQPPSESTLIKRFKQSAAMLVQNIPNQSFDWLFLMQHYGVPTRLLDWSESPLVALYFAVDEESENHDDAALWLLRPSELNKNAGINNIDEEFFIPSFEDVELENYSVENLAQNQRTQLRPLATIATRNNARIQAQHGVFTIHHHERVPIEEIGNASHVIKYVIPADSRSGIVNQLSLLGYTKFQLFPELSSVGHIIKGGLL</sequence>
<evidence type="ECO:0000259" key="1">
    <source>
        <dbReference type="SMART" id="SM00901"/>
    </source>
</evidence>
<comment type="caution">
    <text evidence="2">The sequence shown here is derived from an EMBL/GenBank/DDBJ whole genome shotgun (WGS) entry which is preliminary data.</text>
</comment>
<gene>
    <name evidence="2" type="ORF">A8U91_01097</name>
</gene>
<dbReference type="Pfam" id="PF08867">
    <property type="entry name" value="FRG"/>
    <property type="match status" value="1"/>
</dbReference>
<reference evidence="2 3" key="1">
    <citation type="submission" date="2016-06" db="EMBL/GenBank/DDBJ databases">
        <title>Genome sequence of halotolerant plant growth promoting strain of Halomonas elongata HEK1 isolated from salterns of Rann of Kutch, Gujarat, India.</title>
        <authorList>
            <person name="Gaba S."/>
            <person name="Singh R.N."/>
            <person name="Abrol S."/>
            <person name="Kaushik R."/>
            <person name="Saxena A.K."/>
        </authorList>
    </citation>
    <scope>NUCLEOTIDE SEQUENCE [LARGE SCALE GENOMIC DNA]</scope>
    <source>
        <strain evidence="2 3">HEK1</strain>
    </source>
</reference>
<dbReference type="EMBL" id="MAJD01000001">
    <property type="protein sequence ID" value="OBX36750.1"/>
    <property type="molecule type" value="Genomic_DNA"/>
</dbReference>
<evidence type="ECO:0000313" key="3">
    <source>
        <dbReference type="Proteomes" id="UP000092504"/>
    </source>
</evidence>
<proteinExistence type="predicted"/>